<evidence type="ECO:0000313" key="1">
    <source>
        <dbReference type="EMBL" id="RXG11301.1"/>
    </source>
</evidence>
<proteinExistence type="predicted"/>
<dbReference type="AlphaFoldDB" id="A0A4Q0NNA5"/>
<name>A0A4Q0NNA5_9FLAO</name>
<protein>
    <submittedName>
        <fullName evidence="1">Uncharacterized protein</fullName>
    </submittedName>
</protein>
<accession>A0A4Q0NNA5</accession>
<gene>
    <name evidence="1" type="ORF">DSM04_11231</name>
</gene>
<reference evidence="1 2" key="1">
    <citation type="submission" date="2018-07" db="EMBL/GenBank/DDBJ databases">
        <title>Leeuwenhoekiella genomics.</title>
        <authorList>
            <person name="Tahon G."/>
            <person name="Willems A."/>
        </authorList>
    </citation>
    <scope>NUCLEOTIDE SEQUENCE [LARGE SCALE GENOMIC DNA]</scope>
    <source>
        <strain evidence="1 2">R-50232</strain>
    </source>
</reference>
<evidence type="ECO:0000313" key="2">
    <source>
        <dbReference type="Proteomes" id="UP000289821"/>
    </source>
</evidence>
<organism evidence="1 2">
    <name type="scientific">Leeuwenhoekiella aestuarii</name>
    <dbReference type="NCBI Taxonomy" id="2249426"/>
    <lineage>
        <taxon>Bacteria</taxon>
        <taxon>Pseudomonadati</taxon>
        <taxon>Bacteroidota</taxon>
        <taxon>Flavobacteriia</taxon>
        <taxon>Flavobacteriales</taxon>
        <taxon>Flavobacteriaceae</taxon>
        <taxon>Leeuwenhoekiella</taxon>
    </lineage>
</organism>
<dbReference type="Proteomes" id="UP000289821">
    <property type="component" value="Unassembled WGS sequence"/>
</dbReference>
<keyword evidence="2" id="KW-1185">Reference proteome</keyword>
<dbReference type="EMBL" id="QOVI01000012">
    <property type="protein sequence ID" value="RXG11301.1"/>
    <property type="molecule type" value="Genomic_DNA"/>
</dbReference>
<sequence length="30" mass="3192">MSVKLLFIVLTNLDGYFVHASNGAGNHGLC</sequence>
<comment type="caution">
    <text evidence="1">The sequence shown here is derived from an EMBL/GenBank/DDBJ whole genome shotgun (WGS) entry which is preliminary data.</text>
</comment>